<protein>
    <submittedName>
        <fullName evidence="7">Kinase-like protein</fullName>
    </submittedName>
</protein>
<gene>
    <name evidence="7" type="ORF">NEOLEDRAFT_1211140</name>
</gene>
<evidence type="ECO:0000256" key="1">
    <source>
        <dbReference type="ARBA" id="ARBA00008874"/>
    </source>
</evidence>
<feature type="region of interest" description="Disordered" evidence="5">
    <location>
        <begin position="188"/>
        <end position="224"/>
    </location>
</feature>
<evidence type="ECO:0000256" key="4">
    <source>
        <dbReference type="PROSITE-ProRule" id="PRU10141"/>
    </source>
</evidence>
<dbReference type="InParanoid" id="A0A165RGA3"/>
<dbReference type="Gene3D" id="1.10.510.10">
    <property type="entry name" value="Transferase(Phosphotransferase) domain 1"/>
    <property type="match status" value="1"/>
</dbReference>
<keyword evidence="7" id="KW-0808">Transferase</keyword>
<evidence type="ECO:0000256" key="5">
    <source>
        <dbReference type="SAM" id="MobiDB-lite"/>
    </source>
</evidence>
<comment type="similarity">
    <text evidence="1">Belongs to the protein kinase superfamily. STE Ser/Thr protein kinase family. STE20 subfamily.</text>
</comment>
<dbReference type="InterPro" id="IPR047173">
    <property type="entry name" value="STRAD_A/B-like"/>
</dbReference>
<feature type="compositionally biased region" description="Low complexity" evidence="5">
    <location>
        <begin position="210"/>
        <end position="222"/>
    </location>
</feature>
<feature type="region of interest" description="Disordered" evidence="5">
    <location>
        <begin position="468"/>
        <end position="563"/>
    </location>
</feature>
<dbReference type="InterPro" id="IPR017441">
    <property type="entry name" value="Protein_kinase_ATP_BS"/>
</dbReference>
<feature type="region of interest" description="Disordered" evidence="5">
    <location>
        <begin position="371"/>
        <end position="456"/>
    </location>
</feature>
<dbReference type="SMART" id="SM00220">
    <property type="entry name" value="S_TKc"/>
    <property type="match status" value="1"/>
</dbReference>
<dbReference type="SUPFAM" id="SSF56112">
    <property type="entry name" value="Protein kinase-like (PK-like)"/>
    <property type="match status" value="1"/>
</dbReference>
<keyword evidence="3 4" id="KW-0067">ATP-binding</keyword>
<evidence type="ECO:0000313" key="8">
    <source>
        <dbReference type="Proteomes" id="UP000076761"/>
    </source>
</evidence>
<feature type="compositionally biased region" description="Basic and acidic residues" evidence="5">
    <location>
        <begin position="387"/>
        <end position="401"/>
    </location>
</feature>
<dbReference type="InterPro" id="IPR000719">
    <property type="entry name" value="Prot_kinase_dom"/>
</dbReference>
<keyword evidence="8" id="KW-1185">Reference proteome</keyword>
<dbReference type="Pfam" id="PF00069">
    <property type="entry name" value="Pkinase"/>
    <property type="match status" value="1"/>
</dbReference>
<dbReference type="GO" id="GO:0043539">
    <property type="term" value="F:protein serine/threonine kinase activator activity"/>
    <property type="evidence" value="ECO:0007669"/>
    <property type="project" value="InterPro"/>
</dbReference>
<keyword evidence="7" id="KW-0418">Kinase</keyword>
<dbReference type="GO" id="GO:0005524">
    <property type="term" value="F:ATP binding"/>
    <property type="evidence" value="ECO:0007669"/>
    <property type="project" value="UniProtKB-UniRule"/>
</dbReference>
<reference evidence="7 8" key="1">
    <citation type="journal article" date="2016" name="Mol. Biol. Evol.">
        <title>Comparative Genomics of Early-Diverging Mushroom-Forming Fungi Provides Insights into the Origins of Lignocellulose Decay Capabilities.</title>
        <authorList>
            <person name="Nagy L.G."/>
            <person name="Riley R."/>
            <person name="Tritt A."/>
            <person name="Adam C."/>
            <person name="Daum C."/>
            <person name="Floudas D."/>
            <person name="Sun H."/>
            <person name="Yadav J.S."/>
            <person name="Pangilinan J."/>
            <person name="Larsson K.H."/>
            <person name="Matsuura K."/>
            <person name="Barry K."/>
            <person name="Labutti K."/>
            <person name="Kuo R."/>
            <person name="Ohm R.A."/>
            <person name="Bhattacharya S.S."/>
            <person name="Shirouzu T."/>
            <person name="Yoshinaga Y."/>
            <person name="Martin F.M."/>
            <person name="Grigoriev I.V."/>
            <person name="Hibbett D.S."/>
        </authorList>
    </citation>
    <scope>NUCLEOTIDE SEQUENCE [LARGE SCALE GENOMIC DNA]</scope>
    <source>
        <strain evidence="7 8">HHB14362 ss-1</strain>
    </source>
</reference>
<dbReference type="PROSITE" id="PS50011">
    <property type="entry name" value="PROTEIN_KINASE_DOM"/>
    <property type="match status" value="1"/>
</dbReference>
<feature type="compositionally biased region" description="Polar residues" evidence="5">
    <location>
        <begin position="375"/>
        <end position="384"/>
    </location>
</feature>
<evidence type="ECO:0000256" key="2">
    <source>
        <dbReference type="ARBA" id="ARBA00022741"/>
    </source>
</evidence>
<feature type="compositionally biased region" description="Basic and acidic residues" evidence="5">
    <location>
        <begin position="430"/>
        <end position="443"/>
    </location>
</feature>
<keyword evidence="2 4" id="KW-0547">Nucleotide-binding</keyword>
<dbReference type="Proteomes" id="UP000076761">
    <property type="component" value="Unassembled WGS sequence"/>
</dbReference>
<dbReference type="PROSITE" id="PS00108">
    <property type="entry name" value="PROTEIN_KINASE_ST"/>
    <property type="match status" value="1"/>
</dbReference>
<feature type="domain" description="Protein kinase" evidence="6">
    <location>
        <begin position="30"/>
        <end position="329"/>
    </location>
</feature>
<dbReference type="EMBL" id="KV425582">
    <property type="protein sequence ID" value="KZT23769.1"/>
    <property type="molecule type" value="Genomic_DNA"/>
</dbReference>
<organism evidence="7 8">
    <name type="scientific">Neolentinus lepideus HHB14362 ss-1</name>
    <dbReference type="NCBI Taxonomy" id="1314782"/>
    <lineage>
        <taxon>Eukaryota</taxon>
        <taxon>Fungi</taxon>
        <taxon>Dikarya</taxon>
        <taxon>Basidiomycota</taxon>
        <taxon>Agaricomycotina</taxon>
        <taxon>Agaricomycetes</taxon>
        <taxon>Gloeophyllales</taxon>
        <taxon>Gloeophyllaceae</taxon>
        <taxon>Neolentinus</taxon>
    </lineage>
</organism>
<dbReference type="Gene3D" id="3.30.200.20">
    <property type="entry name" value="Phosphorylase Kinase, domain 1"/>
    <property type="match status" value="1"/>
</dbReference>
<proteinExistence type="inferred from homology"/>
<feature type="compositionally biased region" description="Low complexity" evidence="5">
    <location>
        <begin position="493"/>
        <end position="524"/>
    </location>
</feature>
<dbReference type="InterPro" id="IPR008271">
    <property type="entry name" value="Ser/Thr_kinase_AS"/>
</dbReference>
<dbReference type="AlphaFoldDB" id="A0A165RGA3"/>
<evidence type="ECO:0000313" key="7">
    <source>
        <dbReference type="EMBL" id="KZT23769.1"/>
    </source>
</evidence>
<dbReference type="GO" id="GO:0004672">
    <property type="term" value="F:protein kinase activity"/>
    <property type="evidence" value="ECO:0007669"/>
    <property type="project" value="InterPro"/>
</dbReference>
<dbReference type="InterPro" id="IPR011009">
    <property type="entry name" value="Kinase-like_dom_sf"/>
</dbReference>
<evidence type="ECO:0000259" key="6">
    <source>
        <dbReference type="PROSITE" id="PS50011"/>
    </source>
</evidence>
<dbReference type="PANTHER" id="PTHR48014">
    <property type="entry name" value="SERINE/THREONINE-PROTEIN KINASE FRAY2"/>
    <property type="match status" value="1"/>
</dbReference>
<feature type="binding site" evidence="4">
    <location>
        <position position="63"/>
    </location>
    <ligand>
        <name>ATP</name>
        <dbReference type="ChEBI" id="CHEBI:30616"/>
    </ligand>
</feature>
<sequence>MSSATERLSRKFIGAVEDEWPVYSDRAEDYILGPSIGYGASSTVYAATYHRRNPSQELPCAVKVLDLDTLPPKSLKLLQRETQLMSLSKHPNVLRVRGSWMEGHKLYIAMRLMKSGSAADVMRYGWPGGMEEEVVRCILKQALEGLNYLHINGFIHRDVKAANMLIDDDGTVLLGDLGVAASLSDEDDPLLTHNKDPTHRRTVNFGEGLVTPRRGGPTPARPVGKRRSFVGTPCWMAPEVINGTRYDSSADIWSFGITAIELASGRAPRSREAPGQALLHTVQEPPPRLDRVGGQYQYSKGFEEIVSMCLGKDPSKRPSAAQLLQTPFFRGAKKKSYLVGTILRCLPPISERQERLRQPTIMTRRSIDSWDFSATHPSSPTTSIYKRPSEGAFKLDDDAHGRTGSPVSARGRARESLSRAHSRNASFVSSEHDVDPIIEEKNDSSNPSSPDSNPLVSVPTVIDAEIRSSSPTPLDLPPPSQALEVPSRPDFASSPSSSSFGTTASAQSSGSPSLSSITPSSAGSHQGQAPAIVASSPSLWQKLKGSGGEESDQEKEAGRKEKKKGFVGRVLAKTTSRTYNAVASGACGVEHDYVNGWLRHLICRHLQVMNAHLYTTIAI</sequence>
<dbReference type="PROSITE" id="PS00107">
    <property type="entry name" value="PROTEIN_KINASE_ATP"/>
    <property type="match status" value="1"/>
</dbReference>
<dbReference type="OrthoDB" id="248923at2759"/>
<dbReference type="PANTHER" id="PTHR48014:SF21">
    <property type="entry name" value="SERINE_THREONINE-PROTEIN KINASE FRAY2"/>
    <property type="match status" value="1"/>
</dbReference>
<dbReference type="STRING" id="1314782.A0A165RGA3"/>
<accession>A0A165RGA3</accession>
<name>A0A165RGA3_9AGAM</name>
<evidence type="ECO:0000256" key="3">
    <source>
        <dbReference type="ARBA" id="ARBA00022840"/>
    </source>
</evidence>
<feature type="compositionally biased region" description="Low complexity" evidence="5">
    <location>
        <begin position="444"/>
        <end position="454"/>
    </location>
</feature>